<evidence type="ECO:0000313" key="11">
    <source>
        <dbReference type="Proteomes" id="UP000245712"/>
    </source>
</evidence>
<keyword evidence="5 8" id="KW-1133">Transmembrane helix</keyword>
<evidence type="ECO:0000256" key="2">
    <source>
        <dbReference type="ARBA" id="ARBA00010992"/>
    </source>
</evidence>
<dbReference type="PROSITE" id="PS50850">
    <property type="entry name" value="MFS"/>
    <property type="match status" value="1"/>
</dbReference>
<dbReference type="InterPro" id="IPR036259">
    <property type="entry name" value="MFS_trans_sf"/>
</dbReference>
<evidence type="ECO:0000256" key="7">
    <source>
        <dbReference type="SAM" id="MobiDB-lite"/>
    </source>
</evidence>
<feature type="transmembrane region" description="Helical" evidence="8">
    <location>
        <begin position="67"/>
        <end position="88"/>
    </location>
</feature>
<feature type="transmembrane region" description="Helical" evidence="8">
    <location>
        <begin position="95"/>
        <end position="114"/>
    </location>
</feature>
<feature type="compositionally biased region" description="Polar residues" evidence="7">
    <location>
        <begin position="1"/>
        <end position="12"/>
    </location>
</feature>
<feature type="transmembrane region" description="Helical" evidence="8">
    <location>
        <begin position="30"/>
        <end position="55"/>
    </location>
</feature>
<accession>A0ABX5KH39</accession>
<evidence type="ECO:0000259" key="9">
    <source>
        <dbReference type="PROSITE" id="PS50850"/>
    </source>
</evidence>
<comment type="caution">
    <text evidence="10">The sequence shown here is derived from an EMBL/GenBank/DDBJ whole genome shotgun (WGS) entry which is preliminary data.</text>
</comment>
<keyword evidence="6 8" id="KW-0472">Membrane</keyword>
<feature type="transmembrane region" description="Helical" evidence="8">
    <location>
        <begin position="384"/>
        <end position="407"/>
    </location>
</feature>
<keyword evidence="3" id="KW-0813">Transport</keyword>
<gene>
    <name evidence="10" type="ORF">C7402_117201</name>
</gene>
<dbReference type="Gene3D" id="1.20.1250.20">
    <property type="entry name" value="MFS general substrate transporter like domains"/>
    <property type="match status" value="1"/>
</dbReference>
<dbReference type="RefSeq" id="WP_224041621.1">
    <property type="nucleotide sequence ID" value="NZ_CAJZAT010000169.1"/>
</dbReference>
<keyword evidence="11" id="KW-1185">Reference proteome</keyword>
<evidence type="ECO:0000256" key="5">
    <source>
        <dbReference type="ARBA" id="ARBA00022989"/>
    </source>
</evidence>
<feature type="transmembrane region" description="Helical" evidence="8">
    <location>
        <begin position="325"/>
        <end position="344"/>
    </location>
</feature>
<feature type="domain" description="Major facilitator superfamily (MFS) profile" evidence="9">
    <location>
        <begin position="30"/>
        <end position="439"/>
    </location>
</feature>
<feature type="region of interest" description="Disordered" evidence="7">
    <location>
        <begin position="1"/>
        <end position="20"/>
    </location>
</feature>
<dbReference type="Proteomes" id="UP000245712">
    <property type="component" value="Unassembled WGS sequence"/>
</dbReference>
<organism evidence="10 11">
    <name type="scientific">Paraburkholderia unamae</name>
    <dbReference type="NCBI Taxonomy" id="219649"/>
    <lineage>
        <taxon>Bacteria</taxon>
        <taxon>Pseudomonadati</taxon>
        <taxon>Pseudomonadota</taxon>
        <taxon>Betaproteobacteria</taxon>
        <taxon>Burkholderiales</taxon>
        <taxon>Burkholderiaceae</taxon>
        <taxon>Paraburkholderia</taxon>
    </lineage>
</organism>
<dbReference type="InterPro" id="IPR020846">
    <property type="entry name" value="MFS_dom"/>
</dbReference>
<name>A0ABX5KH39_9BURK</name>
<feature type="transmembrane region" description="Helical" evidence="8">
    <location>
        <begin position="413"/>
        <end position="435"/>
    </location>
</feature>
<dbReference type="InterPro" id="IPR005828">
    <property type="entry name" value="MFS_sugar_transport-like"/>
</dbReference>
<comment type="similarity">
    <text evidence="2">Belongs to the major facilitator superfamily. Sugar transporter (TC 2.A.1.1) family.</text>
</comment>
<reference evidence="10 11" key="1">
    <citation type="submission" date="2018-05" db="EMBL/GenBank/DDBJ databases">
        <title>Genomic Encyclopedia of Type Strains, Phase IV (KMG-V): Genome sequencing to study the core and pangenomes of soil and plant-associated prokaryotes.</title>
        <authorList>
            <person name="Whitman W."/>
        </authorList>
    </citation>
    <scope>NUCLEOTIDE SEQUENCE [LARGE SCALE GENOMIC DNA]</scope>
    <source>
        <strain evidence="10 11">SCZa-39</strain>
    </source>
</reference>
<keyword evidence="4 8" id="KW-0812">Transmembrane</keyword>
<feature type="transmembrane region" description="Helical" evidence="8">
    <location>
        <begin position="299"/>
        <end position="318"/>
    </location>
</feature>
<feature type="region of interest" description="Disordered" evidence="7">
    <location>
        <begin position="445"/>
        <end position="466"/>
    </location>
</feature>
<dbReference type="PANTHER" id="PTHR23511:SF34">
    <property type="entry name" value="SYNAPTIC VESICLE GLYCOPROTEIN 2"/>
    <property type="match status" value="1"/>
</dbReference>
<feature type="transmembrane region" description="Helical" evidence="8">
    <location>
        <begin position="182"/>
        <end position="203"/>
    </location>
</feature>
<feature type="transmembrane region" description="Helical" evidence="8">
    <location>
        <begin position="350"/>
        <end position="372"/>
    </location>
</feature>
<evidence type="ECO:0000256" key="8">
    <source>
        <dbReference type="SAM" id="Phobius"/>
    </source>
</evidence>
<dbReference type="EMBL" id="QEOB01000017">
    <property type="protein sequence ID" value="PVX75789.1"/>
    <property type="molecule type" value="Genomic_DNA"/>
</dbReference>
<sequence length="466" mass="49610">MPNSIPHTSSRAGQKPPALSGKHRRFIARLTLLIGGGMFIDGFILGSIGIVMPAITADLHLSLAWQGLIGASALVGIFIGGPLGGWLADRVGRKPMFTIDLAIFLVGSVAQFFVNEPWQLFVVRILMGIAIGADYSIGWPLLAEFAPARLRGKLLALLELAWYVGYLVSYALGWMLTESNAAGWHVILGLSTIPTVIVFLMRLGTPESPRWLMSRGRREEARALAAEHMGHEEQLDLHAQGTATVGSQGFGRLFSADYIKTTMFVSIFWVCNVTPYFAIGAFAPVVLQKLGLKEGLTGGLVLNSVAVLGTLIAVVLIERVGRRKLGVPPFFISALALMCVALFSHASSTLILVCFFTFSFFNAISTTLCGVYPGEVFPTEIRGIGVGFATAFSRIGAAAGTFLLPLIVGSYGVGTAMMIAAGISLFGGLVSYVLAPETRGKMLSEASAPARKTNSLATPGELKSAR</sequence>
<dbReference type="Pfam" id="PF00083">
    <property type="entry name" value="Sugar_tr"/>
    <property type="match status" value="1"/>
</dbReference>
<evidence type="ECO:0000256" key="3">
    <source>
        <dbReference type="ARBA" id="ARBA00022448"/>
    </source>
</evidence>
<feature type="transmembrane region" description="Helical" evidence="8">
    <location>
        <begin position="120"/>
        <end position="142"/>
    </location>
</feature>
<feature type="transmembrane region" description="Helical" evidence="8">
    <location>
        <begin position="154"/>
        <end position="176"/>
    </location>
</feature>
<dbReference type="CDD" id="cd17316">
    <property type="entry name" value="MFS_SV2_like"/>
    <property type="match status" value="1"/>
</dbReference>
<evidence type="ECO:0000256" key="4">
    <source>
        <dbReference type="ARBA" id="ARBA00022692"/>
    </source>
</evidence>
<comment type="subcellular location">
    <subcellularLocation>
        <location evidence="1">Membrane</location>
        <topology evidence="1">Multi-pass membrane protein</topology>
    </subcellularLocation>
</comment>
<proteinExistence type="inferred from homology"/>
<dbReference type="PANTHER" id="PTHR23511">
    <property type="entry name" value="SYNAPTIC VESICLE GLYCOPROTEIN 2"/>
    <property type="match status" value="1"/>
</dbReference>
<dbReference type="PROSITE" id="PS00217">
    <property type="entry name" value="SUGAR_TRANSPORT_2"/>
    <property type="match status" value="1"/>
</dbReference>
<evidence type="ECO:0000313" key="10">
    <source>
        <dbReference type="EMBL" id="PVX75789.1"/>
    </source>
</evidence>
<dbReference type="SUPFAM" id="SSF103473">
    <property type="entry name" value="MFS general substrate transporter"/>
    <property type="match status" value="1"/>
</dbReference>
<dbReference type="InterPro" id="IPR005829">
    <property type="entry name" value="Sugar_transporter_CS"/>
</dbReference>
<protein>
    <submittedName>
        <fullName evidence="10">MFS transporter</fullName>
    </submittedName>
</protein>
<feature type="transmembrane region" description="Helical" evidence="8">
    <location>
        <begin position="262"/>
        <end position="287"/>
    </location>
</feature>
<evidence type="ECO:0000256" key="6">
    <source>
        <dbReference type="ARBA" id="ARBA00023136"/>
    </source>
</evidence>
<evidence type="ECO:0000256" key="1">
    <source>
        <dbReference type="ARBA" id="ARBA00004141"/>
    </source>
</evidence>